<sequence>MRLSSLALVTVGLLCLRCNRCSALPLSARPPTADTDALRHFRAVVSRARSESVPDEEERLPLTPWYVTGTLLFNLAAHLVATGEVCTVLNMHSPSLYPLGVAGGGSLGLAQVLVWGVPGAFSMAAVELWRCGDDCAVPEDDADCPRCSALVSPLLIGTAPVAAVSRVLLNEAGVGERVVRVVQQSSDGARQASTVALAAGGALASCAWAQGVVQTYLQTWLRQAAAAAATACFDAAQASSSAEAISNSAATLLTVRAALAPAAAVLVTATLVVAFETATASVLQPEAVARARATEEALEAAREKAGLFFALEAPPEEARRRAVAFEAEAKRWKLAREEAARRDTVASALRATVAASVFAASGGCLLAPVVAGLGVAFDPLPLWDRARGQWEGLSAHPTPPVEWAAYFSLCAVACGCASVLW</sequence>
<dbReference type="EnsemblProtists" id="EOD22448">
    <property type="protein sequence ID" value="EOD22448"/>
    <property type="gene ID" value="EMIHUDRAFT_116731"/>
</dbReference>
<feature type="signal peptide" evidence="1">
    <location>
        <begin position="1"/>
        <end position="23"/>
    </location>
</feature>
<dbReference type="HOGENOM" id="CLU_662966_0_0_1"/>
<name>A0A0D3JG13_EMIH1</name>
<dbReference type="GeneID" id="17267990"/>
<accession>A0A0D3JG13</accession>
<dbReference type="KEGG" id="ehx:EMIHUDRAFT_116731"/>
<organism evidence="2 3">
    <name type="scientific">Emiliania huxleyi (strain CCMP1516)</name>
    <dbReference type="NCBI Taxonomy" id="280463"/>
    <lineage>
        <taxon>Eukaryota</taxon>
        <taxon>Haptista</taxon>
        <taxon>Haptophyta</taxon>
        <taxon>Prymnesiophyceae</taxon>
        <taxon>Isochrysidales</taxon>
        <taxon>Noelaerhabdaceae</taxon>
        <taxon>Emiliania</taxon>
    </lineage>
</organism>
<proteinExistence type="predicted"/>
<evidence type="ECO:0000313" key="3">
    <source>
        <dbReference type="Proteomes" id="UP000013827"/>
    </source>
</evidence>
<dbReference type="Proteomes" id="UP000013827">
    <property type="component" value="Unassembled WGS sequence"/>
</dbReference>
<dbReference type="RefSeq" id="XP_005774877.1">
    <property type="nucleotide sequence ID" value="XM_005774820.1"/>
</dbReference>
<feature type="chain" id="PRO_5044291420" evidence="1">
    <location>
        <begin position="24"/>
        <end position="421"/>
    </location>
</feature>
<evidence type="ECO:0000313" key="2">
    <source>
        <dbReference type="EnsemblProtists" id="EOD22448"/>
    </source>
</evidence>
<reference evidence="2" key="2">
    <citation type="submission" date="2024-10" db="UniProtKB">
        <authorList>
            <consortium name="EnsemblProtists"/>
        </authorList>
    </citation>
    <scope>IDENTIFICATION</scope>
</reference>
<dbReference type="AlphaFoldDB" id="A0A0D3JG13"/>
<keyword evidence="1" id="KW-0732">Signal</keyword>
<dbReference type="PaxDb" id="2903-EOD22448"/>
<keyword evidence="3" id="KW-1185">Reference proteome</keyword>
<protein>
    <submittedName>
        <fullName evidence="2">Uncharacterized protein</fullName>
    </submittedName>
</protein>
<evidence type="ECO:0000256" key="1">
    <source>
        <dbReference type="SAM" id="SignalP"/>
    </source>
</evidence>
<reference evidence="3" key="1">
    <citation type="journal article" date="2013" name="Nature">
        <title>Pan genome of the phytoplankton Emiliania underpins its global distribution.</title>
        <authorList>
            <person name="Read B.A."/>
            <person name="Kegel J."/>
            <person name="Klute M.J."/>
            <person name="Kuo A."/>
            <person name="Lefebvre S.C."/>
            <person name="Maumus F."/>
            <person name="Mayer C."/>
            <person name="Miller J."/>
            <person name="Monier A."/>
            <person name="Salamov A."/>
            <person name="Young J."/>
            <person name="Aguilar M."/>
            <person name="Claverie J.M."/>
            <person name="Frickenhaus S."/>
            <person name="Gonzalez K."/>
            <person name="Herman E.K."/>
            <person name="Lin Y.C."/>
            <person name="Napier J."/>
            <person name="Ogata H."/>
            <person name="Sarno A.F."/>
            <person name="Shmutz J."/>
            <person name="Schroeder D."/>
            <person name="de Vargas C."/>
            <person name="Verret F."/>
            <person name="von Dassow P."/>
            <person name="Valentin K."/>
            <person name="Van de Peer Y."/>
            <person name="Wheeler G."/>
            <person name="Dacks J.B."/>
            <person name="Delwiche C.F."/>
            <person name="Dyhrman S.T."/>
            <person name="Glockner G."/>
            <person name="John U."/>
            <person name="Richards T."/>
            <person name="Worden A.Z."/>
            <person name="Zhang X."/>
            <person name="Grigoriev I.V."/>
            <person name="Allen A.E."/>
            <person name="Bidle K."/>
            <person name="Borodovsky M."/>
            <person name="Bowler C."/>
            <person name="Brownlee C."/>
            <person name="Cock J.M."/>
            <person name="Elias M."/>
            <person name="Gladyshev V.N."/>
            <person name="Groth M."/>
            <person name="Guda C."/>
            <person name="Hadaegh A."/>
            <person name="Iglesias-Rodriguez M.D."/>
            <person name="Jenkins J."/>
            <person name="Jones B.M."/>
            <person name="Lawson T."/>
            <person name="Leese F."/>
            <person name="Lindquist E."/>
            <person name="Lobanov A."/>
            <person name="Lomsadze A."/>
            <person name="Malik S.B."/>
            <person name="Marsh M.E."/>
            <person name="Mackinder L."/>
            <person name="Mock T."/>
            <person name="Mueller-Roeber B."/>
            <person name="Pagarete A."/>
            <person name="Parker M."/>
            <person name="Probert I."/>
            <person name="Quesneville H."/>
            <person name="Raines C."/>
            <person name="Rensing S.A."/>
            <person name="Riano-Pachon D.M."/>
            <person name="Richier S."/>
            <person name="Rokitta S."/>
            <person name="Shiraiwa Y."/>
            <person name="Soanes D.M."/>
            <person name="van der Giezen M."/>
            <person name="Wahlund T.M."/>
            <person name="Williams B."/>
            <person name="Wilson W."/>
            <person name="Wolfe G."/>
            <person name="Wurch L.L."/>
        </authorList>
    </citation>
    <scope>NUCLEOTIDE SEQUENCE</scope>
</reference>